<feature type="region of interest" description="Disordered" evidence="1">
    <location>
        <begin position="374"/>
        <end position="447"/>
    </location>
</feature>
<protein>
    <submittedName>
        <fullName evidence="2">Uncharacterized protein</fullName>
    </submittedName>
</protein>
<sequence length="447" mass="49038">MPSLMSRRDIDVRLVEASAKMVLNSGWLTSKHPAVDEQRRHARPMQKRNSLNRAPYNLKLSGLGRSSSTSAMRFAARRRSGAQLSRSGKVHGHGPHGGADAAAVRGPAIRCRRVCRRGGPRRSASAREAKTVRRSSAGSAGDAERGPRGRRDGEQLQQVEPRLAEAEHRCWEERVCLRVFCAIVQSQTGEPRRCLRTRHTRPPGELASAAEIDSNMARRRRRSVAVRECSHASPSPPHLDAFVSLPTLVSTLPFPTQDAFQAIEEAPCAIQDRDGRLSLHPKAASLREQFRESSAPASPPLAQLAAFNVPRLDEGSRFQTRCAGCGKRVGPRLVSRARGSKLASLRDIAGPSRRLRDEGPCTLHGEQLCARIARRRSHPDDEALSTTGPDSKPRTTKFRRIPSLPRPTDAQPGETEPGAAYGRNSHPHPPGPVSTSPRKPDRRVLVK</sequence>
<evidence type="ECO:0000313" key="3">
    <source>
        <dbReference type="Proteomes" id="UP000521943"/>
    </source>
</evidence>
<accession>A0A8H6H856</accession>
<keyword evidence="3" id="KW-1185">Reference proteome</keyword>
<evidence type="ECO:0000256" key="1">
    <source>
        <dbReference type="SAM" id="MobiDB-lite"/>
    </source>
</evidence>
<feature type="compositionally biased region" description="Low complexity" evidence="1">
    <location>
        <begin position="98"/>
        <end position="109"/>
    </location>
</feature>
<proteinExistence type="predicted"/>
<feature type="region of interest" description="Disordered" evidence="1">
    <location>
        <begin position="58"/>
        <end position="156"/>
    </location>
</feature>
<feature type="compositionally biased region" description="Basic and acidic residues" evidence="1">
    <location>
        <begin position="142"/>
        <end position="154"/>
    </location>
</feature>
<gene>
    <name evidence="2" type="ORF">DFP72DRAFT_1106227</name>
</gene>
<dbReference type="AlphaFoldDB" id="A0A8H6H856"/>
<dbReference type="Proteomes" id="UP000521943">
    <property type="component" value="Unassembled WGS sequence"/>
</dbReference>
<reference evidence="2 3" key="1">
    <citation type="submission" date="2020-07" db="EMBL/GenBank/DDBJ databases">
        <title>Comparative genomics of pyrophilous fungi reveals a link between fire events and developmental genes.</title>
        <authorList>
            <consortium name="DOE Joint Genome Institute"/>
            <person name="Steindorff A.S."/>
            <person name="Carver A."/>
            <person name="Calhoun S."/>
            <person name="Stillman K."/>
            <person name="Liu H."/>
            <person name="Lipzen A."/>
            <person name="Pangilinan J."/>
            <person name="Labutti K."/>
            <person name="Bruns T.D."/>
            <person name="Grigoriev I.V."/>
        </authorList>
    </citation>
    <scope>NUCLEOTIDE SEQUENCE [LARGE SCALE GENOMIC DNA]</scope>
    <source>
        <strain evidence="2 3">CBS 144469</strain>
    </source>
</reference>
<evidence type="ECO:0000313" key="2">
    <source>
        <dbReference type="EMBL" id="KAF6742305.1"/>
    </source>
</evidence>
<dbReference type="EMBL" id="JACGCI010000188">
    <property type="protein sequence ID" value="KAF6742305.1"/>
    <property type="molecule type" value="Genomic_DNA"/>
</dbReference>
<feature type="compositionally biased region" description="Basic and acidic residues" evidence="1">
    <location>
        <begin position="438"/>
        <end position="447"/>
    </location>
</feature>
<feature type="compositionally biased region" description="Basic residues" evidence="1">
    <location>
        <begin position="110"/>
        <end position="120"/>
    </location>
</feature>
<comment type="caution">
    <text evidence="2">The sequence shown here is derived from an EMBL/GenBank/DDBJ whole genome shotgun (WGS) entry which is preliminary data.</text>
</comment>
<name>A0A8H6H856_9AGAR</name>
<organism evidence="2 3">
    <name type="scientific">Ephemerocybe angulata</name>
    <dbReference type="NCBI Taxonomy" id="980116"/>
    <lineage>
        <taxon>Eukaryota</taxon>
        <taxon>Fungi</taxon>
        <taxon>Dikarya</taxon>
        <taxon>Basidiomycota</taxon>
        <taxon>Agaricomycotina</taxon>
        <taxon>Agaricomycetes</taxon>
        <taxon>Agaricomycetidae</taxon>
        <taxon>Agaricales</taxon>
        <taxon>Agaricineae</taxon>
        <taxon>Psathyrellaceae</taxon>
        <taxon>Ephemerocybe</taxon>
    </lineage>
</organism>